<dbReference type="PANTHER" id="PTHR11412">
    <property type="entry name" value="MACROGLOBULIN / COMPLEMENT"/>
    <property type="match status" value="1"/>
</dbReference>
<comment type="subcellular location">
    <subcellularLocation>
        <location evidence="1">Secreted</location>
    </subcellularLocation>
</comment>
<keyword evidence="2" id="KW-0964">Secreted</keyword>
<dbReference type="InterPro" id="IPR018081">
    <property type="entry name" value="Anaphylatoxin_comp_syst"/>
</dbReference>
<dbReference type="Gene3D" id="2.60.40.1940">
    <property type="match status" value="1"/>
</dbReference>
<evidence type="ECO:0000313" key="6">
    <source>
        <dbReference type="Proteomes" id="UP000281406"/>
    </source>
</evidence>
<dbReference type="PROSITE" id="PS01178">
    <property type="entry name" value="ANAPHYLATOXIN_2"/>
    <property type="match status" value="1"/>
</dbReference>
<dbReference type="Gene3D" id="2.60.40.1930">
    <property type="match status" value="1"/>
</dbReference>
<dbReference type="AlphaFoldDB" id="A0A3N0YVZ8"/>
<dbReference type="InterPro" id="IPR011625">
    <property type="entry name" value="A2M_N_BRD"/>
</dbReference>
<comment type="caution">
    <text evidence="5">The sequence shown here is derived from an EMBL/GenBank/DDBJ whole genome shotgun (WGS) entry which is preliminary data.</text>
</comment>
<gene>
    <name evidence="5" type="ORF">DPX16_1245</name>
</gene>
<keyword evidence="6" id="KW-1185">Reference proteome</keyword>
<dbReference type="EMBL" id="RJVU01024950">
    <property type="protein sequence ID" value="ROL49878.1"/>
    <property type="molecule type" value="Genomic_DNA"/>
</dbReference>
<proteinExistence type="predicted"/>
<dbReference type="Gene3D" id="2.20.130.20">
    <property type="match status" value="1"/>
</dbReference>
<evidence type="ECO:0000256" key="1">
    <source>
        <dbReference type="ARBA" id="ARBA00004613"/>
    </source>
</evidence>
<dbReference type="Gene3D" id="6.20.50.160">
    <property type="match status" value="1"/>
</dbReference>
<protein>
    <submittedName>
        <fullName evidence="5">Venom factor</fullName>
    </submittedName>
</protein>
<dbReference type="InterPro" id="IPR000020">
    <property type="entry name" value="Anaphylatoxin/fibulin"/>
</dbReference>
<dbReference type="PANTHER" id="PTHR11412:SF167">
    <property type="entry name" value="COMPLEMENT COMPONENT C3B, TANDEM DUPLICATE 1 ISOFORM X1-RELATED"/>
    <property type="match status" value="1"/>
</dbReference>
<dbReference type="SUPFAM" id="SSF47686">
    <property type="entry name" value="Anaphylotoxins (complement system)"/>
    <property type="match status" value="1"/>
</dbReference>
<reference evidence="5 6" key="1">
    <citation type="submission" date="2018-10" db="EMBL/GenBank/DDBJ databases">
        <title>Genome assembly for a Yunnan-Guizhou Plateau 3E fish, Anabarilius grahami (Regan), and its evolutionary and genetic applications.</title>
        <authorList>
            <person name="Jiang W."/>
        </authorList>
    </citation>
    <scope>NUCLEOTIDE SEQUENCE [LARGE SCALE GENOMIC DNA]</scope>
    <source>
        <strain evidence="5">AG-KIZ</strain>
        <tissue evidence="5">Muscle</tissue>
    </source>
</reference>
<accession>A0A3N0YVZ8</accession>
<dbReference type="OrthoDB" id="6359008at2759"/>
<evidence type="ECO:0000313" key="5">
    <source>
        <dbReference type="EMBL" id="ROL49878.1"/>
    </source>
</evidence>
<dbReference type="SMART" id="SM01359">
    <property type="entry name" value="A2M_N_2"/>
    <property type="match status" value="1"/>
</dbReference>
<dbReference type="Proteomes" id="UP000281406">
    <property type="component" value="Unassembled WGS sequence"/>
</dbReference>
<dbReference type="SMART" id="SM01360">
    <property type="entry name" value="A2M"/>
    <property type="match status" value="1"/>
</dbReference>
<evidence type="ECO:0000256" key="3">
    <source>
        <dbReference type="ARBA" id="ARBA00023157"/>
    </source>
</evidence>
<feature type="domain" description="Anaphylatoxin-like" evidence="4">
    <location>
        <begin position="375"/>
        <end position="410"/>
    </location>
</feature>
<evidence type="ECO:0000256" key="2">
    <source>
        <dbReference type="ARBA" id="ARBA00022525"/>
    </source>
</evidence>
<sequence length="568" mass="62817">MKWSSVEAAESYRQDPSLYLYGEQVRGVAYVLFGIDMNGQKRRITSMKQMNDLNGGKVSLTMTEIKEVYLNTNSLLGYSVYVKASVMTSSGSDLVEAEKSGIKIVMSPYVLSIRDTPKYFKPGLPLDIVVETALPGVNAENQAVQEMTLEPYLGFDGYSKNYLHISVDAKQVAVGSSLNIKLYIKTASPEHKKLVKQLTYAVLNKGKIVTFARVDVCQTYTNIPLLVTTEMLPSFRLVAYYMLPWRLHAEVVADSVFVDVENQCVGSLSLGPVEGEKLNSYSPGSSLKFQVKGDPGAKVSLVAVDNAILQLSKHRLTQRKVWEVVGQSDMGCTAGGGRNNMGVFSDAGLMFYSSTGGSTESGSENVYSDEFMRRCCVGGMKEIPMPYSCLRRSLYITEGLCCALAFLHCCAEYRGEDLGVVFWLLEEKKKYCPMGHLGSFGEELEEEEDDFADVHTKFFESWLWTDIGLPSVAQSDGLAVFPVDTVLPDSITQWGILAISASPETGFCVAEPYNVCPWKPFFVDLRLPHSVSRNECVQIKAVVHSYKNENLKASFPDCSPCSSFRLPT</sequence>
<dbReference type="InterPro" id="IPR013783">
    <property type="entry name" value="Ig-like_fold"/>
</dbReference>
<evidence type="ECO:0000259" key="4">
    <source>
        <dbReference type="PROSITE" id="PS01178"/>
    </source>
</evidence>
<dbReference type="CDD" id="cd00017">
    <property type="entry name" value="ANATO"/>
    <property type="match status" value="1"/>
</dbReference>
<dbReference type="Gene3D" id="2.60.40.10">
    <property type="entry name" value="Immunoglobulins"/>
    <property type="match status" value="2"/>
</dbReference>
<dbReference type="Pfam" id="PF01821">
    <property type="entry name" value="ANATO"/>
    <property type="match status" value="1"/>
</dbReference>
<dbReference type="InterPro" id="IPR050473">
    <property type="entry name" value="A2M/Complement_sys"/>
</dbReference>
<dbReference type="Gene3D" id="1.20.50.70">
    <property type="match status" value="1"/>
</dbReference>
<dbReference type="PROSITE" id="PS01177">
    <property type="entry name" value="ANAPHYLATOXIN_1"/>
    <property type="match status" value="1"/>
</dbReference>
<dbReference type="SMART" id="SM00104">
    <property type="entry name" value="ANATO"/>
    <property type="match status" value="1"/>
</dbReference>
<name>A0A3N0YVZ8_ANAGA</name>
<dbReference type="Gene3D" id="1.20.91.20">
    <property type="entry name" value="Anaphylotoxins (complement system)"/>
    <property type="match status" value="1"/>
</dbReference>
<keyword evidence="3" id="KW-1015">Disulfide bond</keyword>
<dbReference type="GO" id="GO:0005576">
    <property type="term" value="C:extracellular region"/>
    <property type="evidence" value="ECO:0007669"/>
    <property type="project" value="UniProtKB-SubCell"/>
</dbReference>
<dbReference type="Pfam" id="PF00207">
    <property type="entry name" value="A2M"/>
    <property type="match status" value="1"/>
</dbReference>
<organism evidence="5 6">
    <name type="scientific">Anabarilius grahami</name>
    <name type="common">Kanglang fish</name>
    <name type="synonym">Barilius grahami</name>
    <dbReference type="NCBI Taxonomy" id="495550"/>
    <lineage>
        <taxon>Eukaryota</taxon>
        <taxon>Metazoa</taxon>
        <taxon>Chordata</taxon>
        <taxon>Craniata</taxon>
        <taxon>Vertebrata</taxon>
        <taxon>Euteleostomi</taxon>
        <taxon>Actinopterygii</taxon>
        <taxon>Neopterygii</taxon>
        <taxon>Teleostei</taxon>
        <taxon>Ostariophysi</taxon>
        <taxon>Cypriniformes</taxon>
        <taxon>Xenocyprididae</taxon>
        <taxon>Xenocypridinae</taxon>
        <taxon>Xenocypridinae incertae sedis</taxon>
        <taxon>Anabarilius</taxon>
    </lineage>
</organism>
<dbReference type="InterPro" id="IPR001599">
    <property type="entry name" value="Macroglobln_a2"/>
</dbReference>
<dbReference type="Pfam" id="PF07703">
    <property type="entry name" value="A2M_BRD"/>
    <property type="match status" value="1"/>
</dbReference>
<dbReference type="GO" id="GO:0004866">
    <property type="term" value="F:endopeptidase inhibitor activity"/>
    <property type="evidence" value="ECO:0007669"/>
    <property type="project" value="InterPro"/>
</dbReference>